<sequence>MLIARERLRRSRPAKFVDSAATARPSIQADAERQIELAIRQGNTSWSHYWSADGGATDHLRRCKIMELVDHKEHTIVCLPFGVPAIRTVFLLPGIGRSGDLRRLSRALVIMELH</sequence>
<dbReference type="AlphaFoldDB" id="A0A5S6Q7X1"/>
<accession>A0A5S6Q7X1</accession>
<name>A0A5S6Q7X1_TRIMR</name>
<dbReference type="Proteomes" id="UP000046395">
    <property type="component" value="Unassembled WGS sequence"/>
</dbReference>
<proteinExistence type="predicted"/>
<evidence type="ECO:0000313" key="1">
    <source>
        <dbReference type="Proteomes" id="UP000046395"/>
    </source>
</evidence>
<protein>
    <submittedName>
        <fullName evidence="2">Uncharacterized protein</fullName>
    </submittedName>
</protein>
<evidence type="ECO:0000313" key="2">
    <source>
        <dbReference type="WBParaSite" id="TMUE_1000003314.1"/>
    </source>
</evidence>
<dbReference type="WBParaSite" id="TMUE_1000003314.1">
    <property type="protein sequence ID" value="TMUE_1000003314.1"/>
    <property type="gene ID" value="WBGene00298682"/>
</dbReference>
<keyword evidence="1" id="KW-1185">Reference proteome</keyword>
<reference evidence="2" key="1">
    <citation type="submission" date="2019-12" db="UniProtKB">
        <authorList>
            <consortium name="WormBaseParasite"/>
        </authorList>
    </citation>
    <scope>IDENTIFICATION</scope>
</reference>
<organism evidence="1 2">
    <name type="scientific">Trichuris muris</name>
    <name type="common">Mouse whipworm</name>
    <dbReference type="NCBI Taxonomy" id="70415"/>
    <lineage>
        <taxon>Eukaryota</taxon>
        <taxon>Metazoa</taxon>
        <taxon>Ecdysozoa</taxon>
        <taxon>Nematoda</taxon>
        <taxon>Enoplea</taxon>
        <taxon>Dorylaimia</taxon>
        <taxon>Trichinellida</taxon>
        <taxon>Trichuridae</taxon>
        <taxon>Trichuris</taxon>
    </lineage>
</organism>